<dbReference type="PROSITE" id="PS51186">
    <property type="entry name" value="GNAT"/>
    <property type="match status" value="1"/>
</dbReference>
<dbReference type="InterPro" id="IPR016181">
    <property type="entry name" value="Acyl_CoA_acyltransferase"/>
</dbReference>
<accession>Q02B42</accession>
<dbReference type="GO" id="GO:0008080">
    <property type="term" value="F:N-acetyltransferase activity"/>
    <property type="evidence" value="ECO:0007669"/>
    <property type="project" value="InterPro"/>
</dbReference>
<dbReference type="PANTHER" id="PTHR43626">
    <property type="entry name" value="ACYL-COA N-ACYLTRANSFERASE"/>
    <property type="match status" value="1"/>
</dbReference>
<dbReference type="SUPFAM" id="SSF55729">
    <property type="entry name" value="Acyl-CoA N-acyltransferases (Nat)"/>
    <property type="match status" value="1"/>
</dbReference>
<dbReference type="STRING" id="234267.Acid_0725"/>
<sequence>MISSVRADAFVPSGGKSARVVVRKATMRDIAPILNLINGYAARGIMLARTEFEMSEAIRDFSVATLDGELLGCGALHFYSPTIAEIRSLAVYEHAKTLGVGRKLVESLVAEATQYELHAVFAFTYVVEFFNKVGFEVVERGALPLKAWKDCVRCPKFQQCDEIAVLRILRPEDWADAQPQPWGTAMITPTEELIQIPTPRK</sequence>
<dbReference type="EC" id="2.3.1.1" evidence="4"/>
<proteinExistence type="predicted"/>
<reference evidence="4" key="1">
    <citation type="submission" date="2006-10" db="EMBL/GenBank/DDBJ databases">
        <title>Complete sequence of Solibacter usitatus Ellin6076.</title>
        <authorList>
            <consortium name="US DOE Joint Genome Institute"/>
            <person name="Copeland A."/>
            <person name="Lucas S."/>
            <person name="Lapidus A."/>
            <person name="Barry K."/>
            <person name="Detter J.C."/>
            <person name="Glavina del Rio T."/>
            <person name="Hammon N."/>
            <person name="Israni S."/>
            <person name="Dalin E."/>
            <person name="Tice H."/>
            <person name="Pitluck S."/>
            <person name="Thompson L.S."/>
            <person name="Brettin T."/>
            <person name="Bruce D."/>
            <person name="Han C."/>
            <person name="Tapia R."/>
            <person name="Gilna P."/>
            <person name="Schmutz J."/>
            <person name="Larimer F."/>
            <person name="Land M."/>
            <person name="Hauser L."/>
            <person name="Kyrpides N."/>
            <person name="Mikhailova N."/>
            <person name="Janssen P.H."/>
            <person name="Kuske C.R."/>
            <person name="Richardson P."/>
        </authorList>
    </citation>
    <scope>NUCLEOTIDE SEQUENCE</scope>
    <source>
        <strain evidence="4">Ellin6076</strain>
    </source>
</reference>
<evidence type="ECO:0000256" key="2">
    <source>
        <dbReference type="ARBA" id="ARBA00023315"/>
    </source>
</evidence>
<dbReference type="InterPro" id="IPR045039">
    <property type="entry name" value="NSI-like"/>
</dbReference>
<keyword evidence="1 4" id="KW-0808">Transferase</keyword>
<dbReference type="OrthoDB" id="9793138at2"/>
<protein>
    <submittedName>
        <fullName evidence="4">N-acetylglutamate synthase</fullName>
        <ecNumber evidence="4">2.3.1.1</ecNumber>
    </submittedName>
</protein>
<dbReference type="HOGENOM" id="CLU_119519_0_0_0"/>
<dbReference type="Pfam" id="PF00583">
    <property type="entry name" value="Acetyltransf_1"/>
    <property type="match status" value="1"/>
</dbReference>
<organism evidence="4">
    <name type="scientific">Solibacter usitatus (strain Ellin6076)</name>
    <dbReference type="NCBI Taxonomy" id="234267"/>
    <lineage>
        <taxon>Bacteria</taxon>
        <taxon>Pseudomonadati</taxon>
        <taxon>Acidobacteriota</taxon>
        <taxon>Terriglobia</taxon>
        <taxon>Bryobacterales</taxon>
        <taxon>Solibacteraceae</taxon>
        <taxon>Candidatus Solibacter</taxon>
    </lineage>
</organism>
<keyword evidence="2 4" id="KW-0012">Acyltransferase</keyword>
<evidence type="ECO:0000256" key="1">
    <source>
        <dbReference type="ARBA" id="ARBA00022679"/>
    </source>
</evidence>
<dbReference type="KEGG" id="sus:Acid_0725"/>
<dbReference type="PANTHER" id="PTHR43626:SF4">
    <property type="entry name" value="GCN5-RELATED N-ACETYLTRANSFERASE 2, CHLOROPLASTIC"/>
    <property type="match status" value="1"/>
</dbReference>
<dbReference type="InterPro" id="IPR000182">
    <property type="entry name" value="GNAT_dom"/>
</dbReference>
<dbReference type="Gene3D" id="3.40.630.30">
    <property type="match status" value="1"/>
</dbReference>
<dbReference type="NCBIfam" id="NF005840">
    <property type="entry name" value="PRK07757.1"/>
    <property type="match status" value="1"/>
</dbReference>
<dbReference type="CDD" id="cd04301">
    <property type="entry name" value="NAT_SF"/>
    <property type="match status" value="1"/>
</dbReference>
<dbReference type="EMBL" id="CP000473">
    <property type="protein sequence ID" value="ABJ81724.1"/>
    <property type="molecule type" value="Genomic_DNA"/>
</dbReference>
<dbReference type="AlphaFoldDB" id="Q02B42"/>
<feature type="domain" description="N-acetyltransferase" evidence="3">
    <location>
        <begin position="20"/>
        <end position="155"/>
    </location>
</feature>
<gene>
    <name evidence="4" type="ordered locus">Acid_0725</name>
</gene>
<dbReference type="GO" id="GO:0005737">
    <property type="term" value="C:cytoplasm"/>
    <property type="evidence" value="ECO:0007669"/>
    <property type="project" value="TreeGrafter"/>
</dbReference>
<evidence type="ECO:0000313" key="4">
    <source>
        <dbReference type="EMBL" id="ABJ81724.1"/>
    </source>
</evidence>
<dbReference type="InParanoid" id="Q02B42"/>
<evidence type="ECO:0000259" key="3">
    <source>
        <dbReference type="PROSITE" id="PS51186"/>
    </source>
</evidence>
<name>Q02B42_SOLUE</name>
<dbReference type="eggNOG" id="COG1246">
    <property type="taxonomic scope" value="Bacteria"/>
</dbReference>